<organism evidence="1 2">
    <name type="scientific">Acanthopleuribacter pedis</name>
    <dbReference type="NCBI Taxonomy" id="442870"/>
    <lineage>
        <taxon>Bacteria</taxon>
        <taxon>Pseudomonadati</taxon>
        <taxon>Acidobacteriota</taxon>
        <taxon>Holophagae</taxon>
        <taxon>Acanthopleuribacterales</taxon>
        <taxon>Acanthopleuribacteraceae</taxon>
        <taxon>Acanthopleuribacter</taxon>
    </lineage>
</organism>
<name>A0A8J7U565_9BACT</name>
<proteinExistence type="predicted"/>
<comment type="caution">
    <text evidence="1">The sequence shown here is derived from an EMBL/GenBank/DDBJ whole genome shotgun (WGS) entry which is preliminary data.</text>
</comment>
<gene>
    <name evidence="1" type="ORF">J3U88_23120</name>
</gene>
<dbReference type="RefSeq" id="WP_207861367.1">
    <property type="nucleotide sequence ID" value="NZ_JAFREP010000024.1"/>
</dbReference>
<evidence type="ECO:0000313" key="1">
    <source>
        <dbReference type="EMBL" id="MBO1321392.1"/>
    </source>
</evidence>
<sequence length="126" mass="14854">MDKKVQLTPFSARSIPTPSRRATYTLADVARVKATRYLAFDRHRLRVPRFQIIRGEVLFQSSVVPGERVYCVFGPRLGWRDKYVDEHQFSPRLDYAAEYAATRFRYWQDDQWGPWLAETPDTIAVR</sequence>
<protein>
    <submittedName>
        <fullName evidence="1">Uncharacterized protein</fullName>
    </submittedName>
</protein>
<dbReference type="Proteomes" id="UP000664417">
    <property type="component" value="Unassembled WGS sequence"/>
</dbReference>
<evidence type="ECO:0000313" key="2">
    <source>
        <dbReference type="Proteomes" id="UP000664417"/>
    </source>
</evidence>
<dbReference type="AlphaFoldDB" id="A0A8J7U565"/>
<dbReference type="EMBL" id="JAFREP010000024">
    <property type="protein sequence ID" value="MBO1321392.1"/>
    <property type="molecule type" value="Genomic_DNA"/>
</dbReference>
<reference evidence="1" key="1">
    <citation type="submission" date="2021-03" db="EMBL/GenBank/DDBJ databases">
        <authorList>
            <person name="Wang G."/>
        </authorList>
    </citation>
    <scope>NUCLEOTIDE SEQUENCE</scope>
    <source>
        <strain evidence="1">KCTC 12899</strain>
    </source>
</reference>
<accession>A0A8J7U565</accession>
<keyword evidence="2" id="KW-1185">Reference proteome</keyword>